<dbReference type="SUPFAM" id="SSF52540">
    <property type="entry name" value="P-loop containing nucleoside triphosphate hydrolases"/>
    <property type="match status" value="1"/>
</dbReference>
<dbReference type="InterPro" id="IPR027417">
    <property type="entry name" value="P-loop_NTPase"/>
</dbReference>
<gene>
    <name evidence="3" type="ORF">UFOVP543_15</name>
    <name evidence="4" type="ORF">UFOVP804_43</name>
</gene>
<keyword evidence="4" id="KW-0547">Nucleotide-binding</keyword>
<evidence type="ECO:0000313" key="4">
    <source>
        <dbReference type="EMBL" id="CAB4163726.1"/>
    </source>
</evidence>
<dbReference type="InterPro" id="IPR006935">
    <property type="entry name" value="Helicase/UvrB_N"/>
</dbReference>
<dbReference type="Gene3D" id="3.40.50.300">
    <property type="entry name" value="P-loop containing nucleotide triphosphate hydrolases"/>
    <property type="match status" value="2"/>
</dbReference>
<sequence length="558" mass="62009">MQLRPRQKEFVDRCIEAINEKNNTIGIAPTGAGKTVMLSSIAAQMGGRALILQHRGELVSQNRATFLRVAPNTPTDLYNADRKRWSEGVTFGMVQTLSLEDNLASIPALDLLVIDEAHHVAATSYKKVIQKARAMNPDVKILGVTATPQRGDCKGLTAVFSNVADIIRIGEMVGGGFLVRPRFFVIDLCIKEELSKVRITASDFDMEQVAAIMDKEAITTKVFEEWKKTAGDRRTVIFCSTVDHAKHVKDAFMEFGIKTCLVYGDMPESHRKQIIAEFDQGIHQVIVNVAVLTEGWDCQPVSCVVLLRPCSYKSTMIQMIGRGLRKVDPEKYPNIIKDDCIVLDFGYSLAKHGSIEASASIEERTKDTVKNCPDCNTEVPVGTEECPMCGACLIVKVIKPEPVIEPEKEMKIGLDGFGMKEVDLLDASPYKYQDLFDGMVTIANAMSAWSALVLYNERWYALGKLESMRGSKVMLFGSSPMDNRPAALASADDFLREYGDSDASKKNKRWLTQPATDKQLQVLGLDPLSAFGITKYLASCQITWQFNEREIQRLISKP</sequence>
<feature type="domain" description="Helicase C-terminal" evidence="2">
    <location>
        <begin position="214"/>
        <end position="369"/>
    </location>
</feature>
<dbReference type="EMBL" id="LR796756">
    <property type="protein sequence ID" value="CAB4163726.1"/>
    <property type="molecule type" value="Genomic_DNA"/>
</dbReference>
<evidence type="ECO:0000313" key="3">
    <source>
        <dbReference type="EMBL" id="CAB4149663.1"/>
    </source>
</evidence>
<dbReference type="PROSITE" id="PS51194">
    <property type="entry name" value="HELICASE_CTER"/>
    <property type="match status" value="1"/>
</dbReference>
<dbReference type="GO" id="GO:0016787">
    <property type="term" value="F:hydrolase activity"/>
    <property type="evidence" value="ECO:0007669"/>
    <property type="project" value="InterPro"/>
</dbReference>
<dbReference type="PANTHER" id="PTHR47396">
    <property type="entry name" value="TYPE I RESTRICTION ENZYME ECOKI R PROTEIN"/>
    <property type="match status" value="1"/>
</dbReference>
<dbReference type="InterPro" id="IPR014001">
    <property type="entry name" value="Helicase_ATP-bd"/>
</dbReference>
<dbReference type="EMBL" id="LR796531">
    <property type="protein sequence ID" value="CAB4149663.1"/>
    <property type="molecule type" value="Genomic_DNA"/>
</dbReference>
<keyword evidence="4" id="KW-0347">Helicase</keyword>
<accession>A0A6J5P182</accession>
<feature type="domain" description="Helicase ATP-binding" evidence="1">
    <location>
        <begin position="15"/>
        <end position="166"/>
    </location>
</feature>
<evidence type="ECO:0000259" key="2">
    <source>
        <dbReference type="PROSITE" id="PS51194"/>
    </source>
</evidence>
<dbReference type="GO" id="GO:0004386">
    <property type="term" value="F:helicase activity"/>
    <property type="evidence" value="ECO:0007669"/>
    <property type="project" value="UniProtKB-KW"/>
</dbReference>
<dbReference type="GO" id="GO:0003677">
    <property type="term" value="F:DNA binding"/>
    <property type="evidence" value="ECO:0007669"/>
    <property type="project" value="InterPro"/>
</dbReference>
<dbReference type="PROSITE" id="PS51192">
    <property type="entry name" value="HELICASE_ATP_BIND_1"/>
    <property type="match status" value="1"/>
</dbReference>
<dbReference type="SMART" id="SM00487">
    <property type="entry name" value="DEXDc"/>
    <property type="match status" value="1"/>
</dbReference>
<dbReference type="Pfam" id="PF04851">
    <property type="entry name" value="ResIII"/>
    <property type="match status" value="1"/>
</dbReference>
<evidence type="ECO:0000259" key="1">
    <source>
        <dbReference type="PROSITE" id="PS51192"/>
    </source>
</evidence>
<organism evidence="4">
    <name type="scientific">uncultured Caudovirales phage</name>
    <dbReference type="NCBI Taxonomy" id="2100421"/>
    <lineage>
        <taxon>Viruses</taxon>
        <taxon>Duplodnaviria</taxon>
        <taxon>Heunggongvirae</taxon>
        <taxon>Uroviricota</taxon>
        <taxon>Caudoviricetes</taxon>
        <taxon>Peduoviridae</taxon>
        <taxon>Maltschvirus</taxon>
        <taxon>Maltschvirus maltsch</taxon>
    </lineage>
</organism>
<proteinExistence type="predicted"/>
<keyword evidence="4" id="KW-0378">Hydrolase</keyword>
<dbReference type="Pfam" id="PF00271">
    <property type="entry name" value="Helicase_C"/>
    <property type="match status" value="1"/>
</dbReference>
<dbReference type="GO" id="GO:0005524">
    <property type="term" value="F:ATP binding"/>
    <property type="evidence" value="ECO:0007669"/>
    <property type="project" value="InterPro"/>
</dbReference>
<reference evidence="4" key="1">
    <citation type="submission" date="2020-04" db="EMBL/GenBank/DDBJ databases">
        <authorList>
            <person name="Chiriac C."/>
            <person name="Salcher M."/>
            <person name="Ghai R."/>
            <person name="Kavagutti S V."/>
        </authorList>
    </citation>
    <scope>NUCLEOTIDE SEQUENCE</scope>
</reference>
<protein>
    <submittedName>
        <fullName evidence="4">SSL2 DNA or RNA helicases of superfamily II</fullName>
    </submittedName>
</protein>
<dbReference type="InterPro" id="IPR001650">
    <property type="entry name" value="Helicase_C-like"/>
</dbReference>
<name>A0A6J5P182_9CAUD</name>
<dbReference type="PANTHER" id="PTHR47396:SF1">
    <property type="entry name" value="ATP-DEPENDENT HELICASE IRC3-RELATED"/>
    <property type="match status" value="1"/>
</dbReference>
<dbReference type="InterPro" id="IPR050742">
    <property type="entry name" value="Helicase_Restrict-Modif_Enz"/>
</dbReference>
<dbReference type="SMART" id="SM00490">
    <property type="entry name" value="HELICc"/>
    <property type="match status" value="1"/>
</dbReference>
<keyword evidence="4" id="KW-0067">ATP-binding</keyword>